<gene>
    <name evidence="2" type="ORF">ISS99_03965</name>
</gene>
<proteinExistence type="predicted"/>
<dbReference type="RefSeq" id="WP_204630293.1">
    <property type="nucleotide sequence ID" value="NZ_BSOC01000006.1"/>
</dbReference>
<dbReference type="InterPro" id="IPR011990">
    <property type="entry name" value="TPR-like_helical_dom_sf"/>
</dbReference>
<dbReference type="InterPro" id="IPR006597">
    <property type="entry name" value="Sel1-like"/>
</dbReference>
<keyword evidence="3" id="KW-1185">Reference proteome</keyword>
<sequence>MSKDNEQDKDLDSAAGTEPPTTRSSETSSTIGLTALEADCLATDEPALDLQLEENEGADEIVEDDDGTALAKLRQLIRTRTRFHANDVQPVSEAATTQFFRLSAKHVLKGELKSLPINGRTVPSASSSSKCTNAIASASADHSTRLALGMRYLEDRLNQTSAPYNAVKNGLWLPHACTHYDLQSCSSCFARGRVTCHACHGACNETCLRCSGRGKTDCYQCYGSGKVNCSRCHGSMQVDMSGTEYYSETVWVNGQSETQYKSRWVTKREPCYQCNFGKVNCNNCSGSGHINCTTCHSTGRITCQTCAGVGDLKCLPCDGSGHVGTAAWMEVHHEAEYAMSWCSPPDSHAADIESKAGLHRIAHESHSLSLTDLHRNQSRSHSIIQASYAGVLQIMHLDAKCNQESYHVVAFGKNRQWHDLDDIVADLLSGDLEALRTALVASDEGGLFTAKISKLAAPLRHVVDSELNTALVDATLHGRPTDELRTILSPEYADKLRAALLSALKRIYTSIGASTWWPTPLILGLTAGALWWLHRPIVAVLVAAFSFPASIMHLQWKAKAVLTASLGNKAKAEQAIALVKKARHHRLAHALHYLPSALLTALAVFGFTRSQGVAITVPNIPVFGKSSAISNTTLSQAMTLFEQRQFAQARPLLLSLAEGGEKAAYLPLAKVLMFDDQGTTNNLAQINRISATTWAIKAVNAYPDDADALYVAGDLSTSGWNKPVDMNTGISLLKRSAARGNANAMHLLGLIYINGAHVPRNAVQARYWFTEAANAGQAADMYNVGLMDWKGEGSQAPNRTLAREWWSKAAALGDERAKKAIAELPQQHH</sequence>
<dbReference type="SMART" id="SM00671">
    <property type="entry name" value="SEL1"/>
    <property type="match status" value="3"/>
</dbReference>
<reference evidence="2" key="1">
    <citation type="submission" date="2020-10" db="EMBL/GenBank/DDBJ databases">
        <title>Phylogeny of dyella-like bacteria.</title>
        <authorList>
            <person name="Fu J."/>
        </authorList>
    </citation>
    <scope>NUCLEOTIDE SEQUENCE</scope>
    <source>
        <strain evidence="2">DHON07</strain>
    </source>
</reference>
<protein>
    <submittedName>
        <fullName evidence="2">SEL1-like repeat protein</fullName>
    </submittedName>
</protein>
<evidence type="ECO:0000256" key="1">
    <source>
        <dbReference type="SAM" id="MobiDB-lite"/>
    </source>
</evidence>
<evidence type="ECO:0000313" key="2">
    <source>
        <dbReference type="EMBL" id="MBM7128671.1"/>
    </source>
</evidence>
<dbReference type="PANTHER" id="PTHR15852">
    <property type="entry name" value="PLASTID TRANSCRIPTIONALLY ACTIVE PROTEIN"/>
    <property type="match status" value="1"/>
</dbReference>
<feature type="region of interest" description="Disordered" evidence="1">
    <location>
        <begin position="1"/>
        <end position="30"/>
    </location>
</feature>
<dbReference type="SUPFAM" id="SSF81901">
    <property type="entry name" value="HCP-like"/>
    <property type="match status" value="1"/>
</dbReference>
<comment type="caution">
    <text evidence="2">The sequence shown here is derived from an EMBL/GenBank/DDBJ whole genome shotgun (WGS) entry which is preliminary data.</text>
</comment>
<dbReference type="Pfam" id="PF08238">
    <property type="entry name" value="Sel1"/>
    <property type="match status" value="3"/>
</dbReference>
<feature type="compositionally biased region" description="Basic and acidic residues" evidence="1">
    <location>
        <begin position="1"/>
        <end position="12"/>
    </location>
</feature>
<name>A0ABS2KBW0_9GAMM</name>
<dbReference type="Proteomes" id="UP001430193">
    <property type="component" value="Unassembled WGS sequence"/>
</dbReference>
<evidence type="ECO:0000313" key="3">
    <source>
        <dbReference type="Proteomes" id="UP001430193"/>
    </source>
</evidence>
<dbReference type="PANTHER" id="PTHR15852:SF54">
    <property type="entry name" value="PROTEIN SSUH2 HOMOLOG"/>
    <property type="match status" value="1"/>
</dbReference>
<feature type="compositionally biased region" description="Low complexity" evidence="1">
    <location>
        <begin position="17"/>
        <end position="30"/>
    </location>
</feature>
<accession>A0ABS2KBW0</accession>
<dbReference type="Gene3D" id="1.25.40.10">
    <property type="entry name" value="Tetratricopeptide repeat domain"/>
    <property type="match status" value="1"/>
</dbReference>
<dbReference type="EMBL" id="JADIKF010000035">
    <property type="protein sequence ID" value="MBM7128671.1"/>
    <property type="molecule type" value="Genomic_DNA"/>
</dbReference>
<organism evidence="2 3">
    <name type="scientific">Dyella mobilis</name>
    <dbReference type="NCBI Taxonomy" id="1849582"/>
    <lineage>
        <taxon>Bacteria</taxon>
        <taxon>Pseudomonadati</taxon>
        <taxon>Pseudomonadota</taxon>
        <taxon>Gammaproteobacteria</taxon>
        <taxon>Lysobacterales</taxon>
        <taxon>Rhodanobacteraceae</taxon>
        <taxon>Dyella</taxon>
    </lineage>
</organism>